<comment type="caution">
    <text evidence="2">The sequence shown here is derived from an EMBL/GenBank/DDBJ whole genome shotgun (WGS) entry which is preliminary data.</text>
</comment>
<accession>A0AAD6UG70</accession>
<feature type="compositionally biased region" description="Pro residues" evidence="1">
    <location>
        <begin position="12"/>
        <end position="23"/>
    </location>
</feature>
<protein>
    <submittedName>
        <fullName evidence="2">Uncharacterized protein</fullName>
    </submittedName>
</protein>
<proteinExistence type="predicted"/>
<sequence length="180" mass="20072">MTVLSNDSEPLFGPPPGTLPAPPGSQQVPQPTYLQELPHYMLYGFELDPALFGPGGLEVQRADGKVVTYPRPCTAADAVNAFQLPGQGVGTRRAGPDRADNDATICSNFGEAIASKEMFDKLREELHLVREPRWIDTIMWETPELRARLRRGARRRHPWPWILSLSLRRHTAGPAQTRPL</sequence>
<name>A0AAD6UG70_9AGAR</name>
<keyword evidence="3" id="KW-1185">Reference proteome</keyword>
<evidence type="ECO:0000313" key="2">
    <source>
        <dbReference type="EMBL" id="KAJ7102403.1"/>
    </source>
</evidence>
<evidence type="ECO:0000256" key="1">
    <source>
        <dbReference type="SAM" id="MobiDB-lite"/>
    </source>
</evidence>
<dbReference type="AlphaFoldDB" id="A0AAD6UG70"/>
<dbReference type="Proteomes" id="UP001222325">
    <property type="component" value="Unassembled WGS sequence"/>
</dbReference>
<feature type="region of interest" description="Disordered" evidence="1">
    <location>
        <begin position="1"/>
        <end position="30"/>
    </location>
</feature>
<dbReference type="EMBL" id="JARJCN010000003">
    <property type="protein sequence ID" value="KAJ7102403.1"/>
    <property type="molecule type" value="Genomic_DNA"/>
</dbReference>
<reference evidence="2" key="1">
    <citation type="submission" date="2023-03" db="EMBL/GenBank/DDBJ databases">
        <title>Massive genome expansion in bonnet fungi (Mycena s.s.) driven by repeated elements and novel gene families across ecological guilds.</title>
        <authorList>
            <consortium name="Lawrence Berkeley National Laboratory"/>
            <person name="Harder C.B."/>
            <person name="Miyauchi S."/>
            <person name="Viragh M."/>
            <person name="Kuo A."/>
            <person name="Thoen E."/>
            <person name="Andreopoulos B."/>
            <person name="Lu D."/>
            <person name="Skrede I."/>
            <person name="Drula E."/>
            <person name="Henrissat B."/>
            <person name="Morin E."/>
            <person name="Kohler A."/>
            <person name="Barry K."/>
            <person name="LaButti K."/>
            <person name="Morin E."/>
            <person name="Salamov A."/>
            <person name="Lipzen A."/>
            <person name="Mereny Z."/>
            <person name="Hegedus B."/>
            <person name="Baldrian P."/>
            <person name="Stursova M."/>
            <person name="Weitz H."/>
            <person name="Taylor A."/>
            <person name="Grigoriev I.V."/>
            <person name="Nagy L.G."/>
            <person name="Martin F."/>
            <person name="Kauserud H."/>
        </authorList>
    </citation>
    <scope>NUCLEOTIDE SEQUENCE</scope>
    <source>
        <strain evidence="2">CBHHK173m</strain>
    </source>
</reference>
<gene>
    <name evidence="2" type="ORF">B0H15DRAFT_926963</name>
</gene>
<evidence type="ECO:0000313" key="3">
    <source>
        <dbReference type="Proteomes" id="UP001222325"/>
    </source>
</evidence>
<organism evidence="2 3">
    <name type="scientific">Mycena belliarum</name>
    <dbReference type="NCBI Taxonomy" id="1033014"/>
    <lineage>
        <taxon>Eukaryota</taxon>
        <taxon>Fungi</taxon>
        <taxon>Dikarya</taxon>
        <taxon>Basidiomycota</taxon>
        <taxon>Agaricomycotina</taxon>
        <taxon>Agaricomycetes</taxon>
        <taxon>Agaricomycetidae</taxon>
        <taxon>Agaricales</taxon>
        <taxon>Marasmiineae</taxon>
        <taxon>Mycenaceae</taxon>
        <taxon>Mycena</taxon>
    </lineage>
</organism>